<dbReference type="AlphaFoldDB" id="A0A0X1KPP1"/>
<dbReference type="InterPro" id="IPR011911">
    <property type="entry name" value="GlrX_YruB"/>
</dbReference>
<evidence type="ECO:0000313" key="6">
    <source>
        <dbReference type="Proteomes" id="UP000077469"/>
    </source>
</evidence>
<dbReference type="NCBIfam" id="TIGR02196">
    <property type="entry name" value="GlrX_YruB"/>
    <property type="match status" value="1"/>
</dbReference>
<dbReference type="PRINTS" id="PR00160">
    <property type="entry name" value="GLUTAREDOXIN"/>
</dbReference>
<dbReference type="PROSITE" id="PS00195">
    <property type="entry name" value="GLUTAREDOXIN_1"/>
    <property type="match status" value="1"/>
</dbReference>
<keyword evidence="2" id="KW-0676">Redox-active center</keyword>
<dbReference type="InterPro" id="IPR036249">
    <property type="entry name" value="Thioredoxin-like_sf"/>
</dbReference>
<dbReference type="PaxDb" id="1123384-AJ81_02065"/>
<sequence length="80" mass="8989">MQHIKITIYTTPTCPYCARAKSYLRQLGLKFTEVDVSRDPVAAERLVKKTGQTGVPVIEIGNQIVIGFDKEKIDRILGVR</sequence>
<dbReference type="NCBIfam" id="NF041212">
    <property type="entry name" value="Uxx_star"/>
    <property type="match status" value="1"/>
</dbReference>
<gene>
    <name evidence="5" type="ORF">AJ81_02065</name>
</gene>
<dbReference type="Proteomes" id="UP000077469">
    <property type="component" value="Chromosome"/>
</dbReference>
<dbReference type="InterPro" id="IPR002109">
    <property type="entry name" value="Glutaredoxin"/>
</dbReference>
<protein>
    <submittedName>
        <fullName evidence="5">YruB family glutaredoxin</fullName>
    </submittedName>
</protein>
<dbReference type="PROSITE" id="PS51353">
    <property type="entry name" value="ARSC"/>
    <property type="match status" value="1"/>
</dbReference>
<evidence type="ECO:0000256" key="2">
    <source>
        <dbReference type="ARBA" id="ARBA00023284"/>
    </source>
</evidence>
<dbReference type="GO" id="GO:0009055">
    <property type="term" value="F:electron transfer activity"/>
    <property type="evidence" value="ECO:0007669"/>
    <property type="project" value="TreeGrafter"/>
</dbReference>
<dbReference type="Pfam" id="PF00462">
    <property type="entry name" value="Glutaredoxin"/>
    <property type="match status" value="1"/>
</dbReference>
<proteinExistence type="inferred from homology"/>
<dbReference type="SUPFAM" id="SSF52833">
    <property type="entry name" value="Thioredoxin-like"/>
    <property type="match status" value="1"/>
</dbReference>
<accession>A0A0X1KPP1</accession>
<dbReference type="OrthoDB" id="9795531at2"/>
<dbReference type="InterPro" id="IPR006660">
    <property type="entry name" value="Arsenate_reductase-like"/>
</dbReference>
<dbReference type="RefSeq" id="WP_031503628.1">
    <property type="nucleotide sequence ID" value="NC_022795.1"/>
</dbReference>
<comment type="similarity">
    <text evidence="3">Belongs to the ArsC family.</text>
</comment>
<dbReference type="PANTHER" id="PTHR34386">
    <property type="entry name" value="GLUTAREDOXIN"/>
    <property type="match status" value="1"/>
</dbReference>
<evidence type="ECO:0000259" key="4">
    <source>
        <dbReference type="Pfam" id="PF00462"/>
    </source>
</evidence>
<keyword evidence="1" id="KW-1015">Disulfide bond</keyword>
<dbReference type="Gene3D" id="3.40.30.10">
    <property type="entry name" value="Glutaredoxin"/>
    <property type="match status" value="1"/>
</dbReference>
<feature type="domain" description="Glutaredoxin" evidence="4">
    <location>
        <begin position="6"/>
        <end position="65"/>
    </location>
</feature>
<organism evidence="5 6">
    <name type="scientific">Pseudothermotoga hypogea DSM 11164 = NBRC 106472</name>
    <dbReference type="NCBI Taxonomy" id="1123384"/>
    <lineage>
        <taxon>Bacteria</taxon>
        <taxon>Thermotogati</taxon>
        <taxon>Thermotogota</taxon>
        <taxon>Thermotogae</taxon>
        <taxon>Thermotogales</taxon>
        <taxon>Thermotogaceae</taxon>
        <taxon>Pseudothermotoga</taxon>
    </lineage>
</organism>
<evidence type="ECO:0000313" key="5">
    <source>
        <dbReference type="EMBL" id="AJC73189.1"/>
    </source>
</evidence>
<evidence type="ECO:0000256" key="1">
    <source>
        <dbReference type="ARBA" id="ARBA00023157"/>
    </source>
</evidence>
<dbReference type="EMBL" id="CP007141">
    <property type="protein sequence ID" value="AJC73189.1"/>
    <property type="molecule type" value="Genomic_DNA"/>
</dbReference>
<dbReference type="GO" id="GO:0045454">
    <property type="term" value="P:cell redox homeostasis"/>
    <property type="evidence" value="ECO:0007669"/>
    <property type="project" value="TreeGrafter"/>
</dbReference>
<reference evidence="5 6" key="1">
    <citation type="submission" date="2014-01" db="EMBL/GenBank/DDBJ databases">
        <title>Genome sequencing of Thermotog hypogea.</title>
        <authorList>
            <person name="Zhang X."/>
            <person name="Alvare G."/>
            <person name="Fristensky B."/>
            <person name="Chen L."/>
            <person name="Suen T."/>
            <person name="Chen Q."/>
            <person name="Ma K."/>
        </authorList>
    </citation>
    <scope>NUCLEOTIDE SEQUENCE [LARGE SCALE GENOMIC DNA]</scope>
    <source>
        <strain evidence="5 6">DSM 11164</strain>
    </source>
</reference>
<name>A0A0X1KPP1_9THEM</name>
<dbReference type="InterPro" id="IPR051548">
    <property type="entry name" value="Grx-like_ET"/>
</dbReference>
<dbReference type="InterPro" id="IPR011767">
    <property type="entry name" value="GLR_AS"/>
</dbReference>
<dbReference type="PATRIC" id="fig|1123384.7.peg.409"/>
<dbReference type="CDD" id="cd02976">
    <property type="entry name" value="NrdH"/>
    <property type="match status" value="1"/>
</dbReference>
<keyword evidence="6" id="KW-1185">Reference proteome</keyword>
<evidence type="ECO:0000256" key="3">
    <source>
        <dbReference type="PROSITE-ProRule" id="PRU01282"/>
    </source>
</evidence>
<dbReference type="STRING" id="1123384.AJ81_02065"/>
<dbReference type="KEGG" id="phy:AJ81_02065"/>
<dbReference type="PROSITE" id="PS51354">
    <property type="entry name" value="GLUTAREDOXIN_2"/>
    <property type="match status" value="1"/>
</dbReference>
<dbReference type="PANTHER" id="PTHR34386:SF1">
    <property type="entry name" value="GLUTAREDOXIN-LIKE PROTEIN NRDH"/>
    <property type="match status" value="1"/>
</dbReference>
<dbReference type="InterPro" id="IPR014025">
    <property type="entry name" value="Glutaredoxin_subgr"/>
</dbReference>